<keyword evidence="3" id="KW-1185">Reference proteome</keyword>
<feature type="compositionally biased region" description="Basic residues" evidence="1">
    <location>
        <begin position="33"/>
        <end position="52"/>
    </location>
</feature>
<organism evidence="2 3">
    <name type="scientific">Necator americanus</name>
    <name type="common">Human hookworm</name>
    <dbReference type="NCBI Taxonomy" id="51031"/>
    <lineage>
        <taxon>Eukaryota</taxon>
        <taxon>Metazoa</taxon>
        <taxon>Ecdysozoa</taxon>
        <taxon>Nematoda</taxon>
        <taxon>Chromadorea</taxon>
        <taxon>Rhabditida</taxon>
        <taxon>Rhabditina</taxon>
        <taxon>Rhabditomorpha</taxon>
        <taxon>Strongyloidea</taxon>
        <taxon>Ancylostomatidae</taxon>
        <taxon>Bunostominae</taxon>
        <taxon>Necator</taxon>
    </lineage>
</organism>
<feature type="compositionally biased region" description="Polar residues" evidence="1">
    <location>
        <begin position="20"/>
        <end position="31"/>
    </location>
</feature>
<evidence type="ECO:0000313" key="2">
    <source>
        <dbReference type="EMBL" id="KAK6727547.1"/>
    </source>
</evidence>
<feature type="region of interest" description="Disordered" evidence="1">
    <location>
        <begin position="20"/>
        <end position="89"/>
    </location>
</feature>
<evidence type="ECO:0000313" key="3">
    <source>
        <dbReference type="Proteomes" id="UP001303046"/>
    </source>
</evidence>
<dbReference type="EMBL" id="JAVFWL010000001">
    <property type="protein sequence ID" value="KAK6727547.1"/>
    <property type="molecule type" value="Genomic_DNA"/>
</dbReference>
<reference evidence="2 3" key="1">
    <citation type="submission" date="2023-08" db="EMBL/GenBank/DDBJ databases">
        <title>A Necator americanus chromosomal reference genome.</title>
        <authorList>
            <person name="Ilik V."/>
            <person name="Petrzelkova K.J."/>
            <person name="Pardy F."/>
            <person name="Fuh T."/>
            <person name="Niatou-Singa F.S."/>
            <person name="Gouil Q."/>
            <person name="Baker L."/>
            <person name="Ritchie M.E."/>
            <person name="Jex A.R."/>
            <person name="Gazzola D."/>
            <person name="Li H."/>
            <person name="Toshio Fujiwara R."/>
            <person name="Zhan B."/>
            <person name="Aroian R.V."/>
            <person name="Pafco B."/>
            <person name="Schwarz E.M."/>
        </authorList>
    </citation>
    <scope>NUCLEOTIDE SEQUENCE [LARGE SCALE GENOMIC DNA]</scope>
    <source>
        <strain evidence="2 3">Aroian</strain>
        <tissue evidence="2">Whole animal</tissue>
    </source>
</reference>
<feature type="compositionally biased region" description="Basic and acidic residues" evidence="1">
    <location>
        <begin position="75"/>
        <end position="85"/>
    </location>
</feature>
<proteinExistence type="predicted"/>
<dbReference type="Pfam" id="PF01359">
    <property type="entry name" value="Transposase_1"/>
    <property type="match status" value="1"/>
</dbReference>
<evidence type="ECO:0000256" key="1">
    <source>
        <dbReference type="SAM" id="MobiDB-lite"/>
    </source>
</evidence>
<accession>A0ABR1BM72</accession>
<dbReference type="Proteomes" id="UP001303046">
    <property type="component" value="Unassembled WGS sequence"/>
</dbReference>
<sequence length="135" mass="15347">MVTGWWSAVGLIQCKFLNPGETTTPKKSIQQLMRRKASRKKKRKKKKKRKEKKEKERSKTSKRAKSATPTAGITEKVHETSDRTSHNQRFKSCTIKSCHNLQIHFTCRQPTNTSPCILTILYKGNSPTTTFPGAG</sequence>
<name>A0ABR1BM72_NECAM</name>
<comment type="caution">
    <text evidence="2">The sequence shown here is derived from an EMBL/GenBank/DDBJ whole genome shotgun (WGS) entry which is preliminary data.</text>
</comment>
<protein>
    <submittedName>
        <fullName evidence="2">Uncharacterized protein</fullName>
    </submittedName>
</protein>
<gene>
    <name evidence="2" type="primary">Necator_chrI.g1437</name>
    <name evidence="2" type="ORF">RB195_005311</name>
</gene>
<dbReference type="InterPro" id="IPR001888">
    <property type="entry name" value="Transposase_1"/>
</dbReference>